<dbReference type="PANTHER" id="PTHR47506">
    <property type="entry name" value="TRANSCRIPTIONAL REGULATORY PROTEIN"/>
    <property type="match status" value="1"/>
</dbReference>
<comment type="caution">
    <text evidence="6">The sequence shown here is derived from an EMBL/GenBank/DDBJ whole genome shotgun (WGS) entry which is preliminary data.</text>
</comment>
<dbReference type="Gene3D" id="1.10.357.10">
    <property type="entry name" value="Tetracycline Repressor, domain 2"/>
    <property type="match status" value="1"/>
</dbReference>
<evidence type="ECO:0000256" key="2">
    <source>
        <dbReference type="ARBA" id="ARBA00023125"/>
    </source>
</evidence>
<dbReference type="Pfam" id="PF00440">
    <property type="entry name" value="TetR_N"/>
    <property type="match status" value="1"/>
</dbReference>
<name>A0ABW9YRH5_9GAMM</name>
<evidence type="ECO:0000313" key="6">
    <source>
        <dbReference type="EMBL" id="NBI55429.1"/>
    </source>
</evidence>
<dbReference type="InterPro" id="IPR036271">
    <property type="entry name" value="Tet_transcr_reg_TetR-rel_C_sf"/>
</dbReference>
<evidence type="ECO:0000256" key="3">
    <source>
        <dbReference type="ARBA" id="ARBA00023163"/>
    </source>
</evidence>
<dbReference type="SUPFAM" id="SSF48498">
    <property type="entry name" value="Tetracyclin repressor-like, C-terminal domain"/>
    <property type="match status" value="1"/>
</dbReference>
<proteinExistence type="predicted"/>
<evidence type="ECO:0000313" key="7">
    <source>
        <dbReference type="Proteomes" id="UP000738517"/>
    </source>
</evidence>
<protein>
    <submittedName>
        <fullName evidence="6">TetR/AcrR family transcriptional regulator</fullName>
    </submittedName>
</protein>
<gene>
    <name evidence="6" type="ORF">EIZ48_23200</name>
</gene>
<evidence type="ECO:0000256" key="1">
    <source>
        <dbReference type="ARBA" id="ARBA00023015"/>
    </source>
</evidence>
<evidence type="ECO:0000256" key="4">
    <source>
        <dbReference type="PROSITE-ProRule" id="PRU00335"/>
    </source>
</evidence>
<dbReference type="PROSITE" id="PS01081">
    <property type="entry name" value="HTH_TETR_1"/>
    <property type="match status" value="1"/>
</dbReference>
<dbReference type="InterPro" id="IPR001647">
    <property type="entry name" value="HTH_TetR"/>
</dbReference>
<dbReference type="PANTHER" id="PTHR47506:SF1">
    <property type="entry name" value="HTH-TYPE TRANSCRIPTIONAL REGULATOR YJDC"/>
    <property type="match status" value="1"/>
</dbReference>
<dbReference type="EMBL" id="RSEJ01000031">
    <property type="protein sequence ID" value="NBI55429.1"/>
    <property type="molecule type" value="Genomic_DNA"/>
</dbReference>
<dbReference type="Pfam" id="PF16925">
    <property type="entry name" value="TetR_C_13"/>
    <property type="match status" value="1"/>
</dbReference>
<dbReference type="InterPro" id="IPR023772">
    <property type="entry name" value="DNA-bd_HTH_TetR-type_CS"/>
</dbReference>
<dbReference type="InterPro" id="IPR011075">
    <property type="entry name" value="TetR_C"/>
</dbReference>
<keyword evidence="3" id="KW-0804">Transcription</keyword>
<evidence type="ECO:0000259" key="5">
    <source>
        <dbReference type="PROSITE" id="PS50977"/>
    </source>
</evidence>
<dbReference type="PRINTS" id="PR00455">
    <property type="entry name" value="HTHTETR"/>
</dbReference>
<dbReference type="Proteomes" id="UP000738517">
    <property type="component" value="Unassembled WGS sequence"/>
</dbReference>
<keyword evidence="7" id="KW-1185">Reference proteome</keyword>
<sequence>MPWEKSFDEDAAVDKAMHLFWERGFEPTSLANLIEATGINRGSLYNAFGGKHQLFVRSLVKYDKENRKAVLGELEALDNPKKAILGLFDAIVEEMQMDSQRKGCFLINTALEVMRHQDEVAEIVTKGLRETEAFFRRSIEVGQARGDISKEIDPEVTAKNLMALLVSIRVLGRGVFSKEELDIIAKQASRLISQPFL</sequence>
<accession>A0ABW9YRH5</accession>
<keyword evidence="1" id="KW-0805">Transcription regulation</keyword>
<keyword evidence="2 4" id="KW-0238">DNA-binding</keyword>
<reference evidence="6 7" key="1">
    <citation type="journal article" date="2017" name="Int. J. Syst. Evol. Microbiol.">
        <title>Photobacterium alginatilyticum sp. nov., a marine bacterium isolated from bottom seawater.</title>
        <authorList>
            <person name="Wang X."/>
            <person name="Wang Y."/>
            <person name="Yang X."/>
            <person name="Sun H."/>
            <person name="Li B."/>
            <person name="Zhang X.H."/>
        </authorList>
    </citation>
    <scope>NUCLEOTIDE SEQUENCE [LARGE SCALE GENOMIC DNA]</scope>
    <source>
        <strain evidence="6 7">P03D4</strain>
    </source>
</reference>
<dbReference type="Gene3D" id="1.10.10.60">
    <property type="entry name" value="Homeodomain-like"/>
    <property type="match status" value="1"/>
</dbReference>
<dbReference type="SUPFAM" id="SSF46689">
    <property type="entry name" value="Homeodomain-like"/>
    <property type="match status" value="1"/>
</dbReference>
<feature type="DNA-binding region" description="H-T-H motif" evidence="4">
    <location>
        <begin position="29"/>
        <end position="48"/>
    </location>
</feature>
<dbReference type="PROSITE" id="PS50977">
    <property type="entry name" value="HTH_TETR_2"/>
    <property type="match status" value="1"/>
</dbReference>
<feature type="domain" description="HTH tetR-type" evidence="5">
    <location>
        <begin position="6"/>
        <end position="66"/>
    </location>
</feature>
<dbReference type="InterPro" id="IPR009057">
    <property type="entry name" value="Homeodomain-like_sf"/>
</dbReference>
<organism evidence="6 7">
    <name type="scientific">Photobacterium alginatilyticum</name>
    <dbReference type="NCBI Taxonomy" id="1775171"/>
    <lineage>
        <taxon>Bacteria</taxon>
        <taxon>Pseudomonadati</taxon>
        <taxon>Pseudomonadota</taxon>
        <taxon>Gammaproteobacteria</taxon>
        <taxon>Vibrionales</taxon>
        <taxon>Vibrionaceae</taxon>
        <taxon>Photobacterium</taxon>
    </lineage>
</organism>